<organism evidence="4 5">
    <name type="scientific">candidate division WOR-3 bacterium</name>
    <dbReference type="NCBI Taxonomy" id="2052148"/>
    <lineage>
        <taxon>Bacteria</taxon>
        <taxon>Bacteria division WOR-3</taxon>
    </lineage>
</organism>
<dbReference type="Pfam" id="PF01103">
    <property type="entry name" value="Omp85"/>
    <property type="match status" value="1"/>
</dbReference>
<feature type="domain" description="Bacterial surface antigen (D15)" evidence="3">
    <location>
        <begin position="2"/>
        <end position="89"/>
    </location>
</feature>
<name>A0A9D5K9P0_UNCW3</name>
<evidence type="ECO:0000256" key="1">
    <source>
        <dbReference type="ARBA" id="ARBA00004370"/>
    </source>
</evidence>
<evidence type="ECO:0000313" key="5">
    <source>
        <dbReference type="Proteomes" id="UP000630660"/>
    </source>
</evidence>
<dbReference type="Proteomes" id="UP000630660">
    <property type="component" value="Unassembled WGS sequence"/>
</dbReference>
<comment type="subcellular location">
    <subcellularLocation>
        <location evidence="1">Membrane</location>
    </subcellularLocation>
</comment>
<dbReference type="Gene3D" id="2.40.160.50">
    <property type="entry name" value="membrane protein fhac: a member of the omp85/tpsb transporter family"/>
    <property type="match status" value="1"/>
</dbReference>
<evidence type="ECO:0000313" key="4">
    <source>
        <dbReference type="EMBL" id="MBD3364174.1"/>
    </source>
</evidence>
<proteinExistence type="predicted"/>
<evidence type="ECO:0000256" key="2">
    <source>
        <dbReference type="ARBA" id="ARBA00023136"/>
    </source>
</evidence>
<reference evidence="4" key="1">
    <citation type="submission" date="2019-11" db="EMBL/GenBank/DDBJ databases">
        <title>Microbial mats filling the niche in hypersaline microbial mats.</title>
        <authorList>
            <person name="Wong H.L."/>
            <person name="Macleod F.I."/>
            <person name="White R.A. III"/>
            <person name="Burns B.P."/>
        </authorList>
    </citation>
    <scope>NUCLEOTIDE SEQUENCE</scope>
    <source>
        <strain evidence="4">Bin_327</strain>
    </source>
</reference>
<comment type="caution">
    <text evidence="4">The sequence shown here is derived from an EMBL/GenBank/DDBJ whole genome shotgun (WGS) entry which is preliminary data.</text>
</comment>
<dbReference type="EMBL" id="WJKJ01000098">
    <property type="protein sequence ID" value="MBD3364174.1"/>
    <property type="molecule type" value="Genomic_DNA"/>
</dbReference>
<dbReference type="AlphaFoldDB" id="A0A9D5K9P0"/>
<protein>
    <submittedName>
        <fullName evidence="4">BamA/TamA family outer membrane protein</fullName>
    </submittedName>
</protein>
<gene>
    <name evidence="4" type="ORF">GF359_03060</name>
</gene>
<evidence type="ECO:0000259" key="3">
    <source>
        <dbReference type="Pfam" id="PF01103"/>
    </source>
</evidence>
<sequence>MVRGYDNFSLGTYTQGAYLGGNAMTVFNTELKVKLAPQFALVGFFDAGNAWEDLDRANMSDLKKGVGAGIRYEIPLMGVMGFDAGFGLDYEFSEESTFWDKVSQSFRPHFQLSSSF</sequence>
<dbReference type="GO" id="GO:0019867">
    <property type="term" value="C:outer membrane"/>
    <property type="evidence" value="ECO:0007669"/>
    <property type="project" value="InterPro"/>
</dbReference>
<accession>A0A9D5K9P0</accession>
<keyword evidence="2" id="KW-0472">Membrane</keyword>
<dbReference type="InterPro" id="IPR000184">
    <property type="entry name" value="Bac_surfAg_D15"/>
</dbReference>